<organism evidence="1 2">
    <name type="scientific">Gossypium lobatum</name>
    <dbReference type="NCBI Taxonomy" id="34289"/>
    <lineage>
        <taxon>Eukaryota</taxon>
        <taxon>Viridiplantae</taxon>
        <taxon>Streptophyta</taxon>
        <taxon>Embryophyta</taxon>
        <taxon>Tracheophyta</taxon>
        <taxon>Spermatophyta</taxon>
        <taxon>Magnoliopsida</taxon>
        <taxon>eudicotyledons</taxon>
        <taxon>Gunneridae</taxon>
        <taxon>Pentapetalae</taxon>
        <taxon>rosids</taxon>
        <taxon>malvids</taxon>
        <taxon>Malvales</taxon>
        <taxon>Malvaceae</taxon>
        <taxon>Malvoideae</taxon>
        <taxon>Gossypium</taxon>
    </lineage>
</organism>
<protein>
    <submittedName>
        <fullName evidence="1">Uncharacterized protein</fullName>
    </submittedName>
</protein>
<gene>
    <name evidence="1" type="ORF">Golob_021992</name>
</gene>
<evidence type="ECO:0000313" key="2">
    <source>
        <dbReference type="Proteomes" id="UP000593572"/>
    </source>
</evidence>
<sequence length="121" mass="14368">MGSHDMSTESMERSDWKFVSLEANEFFRELHKRPFIQECGFDSKDYFKEEFWGLFYANLKFSKPHAIIVRGRMVRISPSIISEFYNMSHYENEDIEILDLGNFHNVDLDNIILYLTKGKGK</sequence>
<name>A0A7J8LF86_9ROSI</name>
<proteinExistence type="predicted"/>
<dbReference type="EMBL" id="JABEZX010000002">
    <property type="protein sequence ID" value="MBA0551094.1"/>
    <property type="molecule type" value="Genomic_DNA"/>
</dbReference>
<reference evidence="1 2" key="1">
    <citation type="journal article" date="2019" name="Genome Biol. Evol.">
        <title>Insights into the evolution of the New World diploid cottons (Gossypium, subgenus Houzingenia) based on genome sequencing.</title>
        <authorList>
            <person name="Grover C.E."/>
            <person name="Arick M.A. 2nd"/>
            <person name="Thrash A."/>
            <person name="Conover J.L."/>
            <person name="Sanders W.S."/>
            <person name="Peterson D.G."/>
            <person name="Frelichowski J.E."/>
            <person name="Scheffler J.A."/>
            <person name="Scheffler B.E."/>
            <person name="Wendel J.F."/>
        </authorList>
    </citation>
    <scope>NUCLEOTIDE SEQUENCE [LARGE SCALE GENOMIC DNA]</scope>
    <source>
        <strain evidence="1">157</strain>
        <tissue evidence="1">Leaf</tissue>
    </source>
</reference>
<dbReference type="Proteomes" id="UP000593572">
    <property type="component" value="Unassembled WGS sequence"/>
</dbReference>
<accession>A0A7J8LF86</accession>
<dbReference type="AlphaFoldDB" id="A0A7J8LF86"/>
<evidence type="ECO:0000313" key="1">
    <source>
        <dbReference type="EMBL" id="MBA0551094.1"/>
    </source>
</evidence>
<keyword evidence="2" id="KW-1185">Reference proteome</keyword>
<comment type="caution">
    <text evidence="1">The sequence shown here is derived from an EMBL/GenBank/DDBJ whole genome shotgun (WGS) entry which is preliminary data.</text>
</comment>